<accession>Q9PS02</accession>
<protein>
    <submittedName>
        <fullName>Xanthine dehydrogenase</fullName>
        <ecNumber>1.1.1.204</ecNumber>
    </submittedName>
</protein>
<name>Q9PS02_CHICK</name>
<reference key="1">
    <citation type="journal article" date="1993" name="Eur. J. Biochem.">
        <title>Studies on the induction and phosphorylation of xanthine dehydrogenase in cultured chick embryo hepatocytes.</title>
        <authorList>
            <person name="Schieber A."/>
            <person name="Edmondson D.E."/>
        </authorList>
    </citation>
    <scope>PROTEIN SEQUENCE</scope>
</reference>
<dbReference type="EC" id="1.1.1.204"/>
<keyword id="KW-0903">Direct protein sequencing</keyword>
<organism>
    <name type="scientific">Gallus gallus</name>
    <name type="common">Chicken</name>
    <dbReference type="NCBI Taxonomy" id="9031"/>
    <lineage>
        <taxon>Eukaryota</taxon>
        <taxon>Metazoa</taxon>
        <taxon>Chordata</taxon>
        <taxon>Craniata</taxon>
        <taxon>Vertebrata</taxon>
        <taxon>Euteleostomi</taxon>
        <taxon>Archelosauria</taxon>
        <taxon>Archosauria</taxon>
        <taxon>Dinosauria</taxon>
        <taxon>Saurischia</taxon>
        <taxon>Theropoda</taxon>
        <taxon>Coelurosauria</taxon>
        <taxon>Aves</taxon>
        <taxon>Neognathae</taxon>
        <taxon>Galloanserae</taxon>
        <taxon>Galliformes</taxon>
        <taxon>Phasianidae</taxon>
        <taxon>Phasianinae</taxon>
        <taxon>Gallus</taxon>
    </lineage>
</organism>
<proteinExistence type="evidence at protein level"/>
<dbReference type="AlphaFoldDB" id="Q9PS02"/>
<sequence length="19" mass="2046">APPETGDELVFFVNGKKVV</sequence>